<evidence type="ECO:0000259" key="2">
    <source>
        <dbReference type="Pfam" id="PF24551"/>
    </source>
</evidence>
<evidence type="ECO:0000313" key="3">
    <source>
        <dbReference type="EMBL" id="UNK46979.1"/>
    </source>
</evidence>
<protein>
    <recommendedName>
        <fullName evidence="2">Histone acetyltransferase Rv0428c-like SH3 domain-containing protein</fullName>
    </recommendedName>
</protein>
<gene>
    <name evidence="3" type="ORF">MNQ99_06405</name>
</gene>
<reference evidence="3 4" key="1">
    <citation type="submission" date="2022-03" db="EMBL/GenBank/DDBJ databases">
        <title>Isotopic signatures of nitrous oxide derived from detoxification processes.</title>
        <authorList>
            <person name="Behrendt U."/>
            <person name="Buchen C."/>
            <person name="Well R."/>
            <person name="Ulrich A."/>
            <person name="Rohe L."/>
            <person name="Kolb S."/>
            <person name="Schloter M."/>
            <person name="Horn M.A."/>
            <person name="Augustin J."/>
        </authorList>
    </citation>
    <scope>NUCLEOTIDE SEQUENCE [LARGE SCALE GENOMIC DNA]</scope>
    <source>
        <strain evidence="3 4">S4-C24</strain>
    </source>
</reference>
<dbReference type="Proteomes" id="UP000829069">
    <property type="component" value="Chromosome"/>
</dbReference>
<dbReference type="EMBL" id="CP093326">
    <property type="protein sequence ID" value="UNK46979.1"/>
    <property type="molecule type" value="Genomic_DNA"/>
</dbReference>
<proteinExistence type="predicted"/>
<organism evidence="3 4">
    <name type="scientific">Arthrobacter sulfonylureivorans</name>
    <dbReference type="NCBI Taxonomy" id="2486855"/>
    <lineage>
        <taxon>Bacteria</taxon>
        <taxon>Bacillati</taxon>
        <taxon>Actinomycetota</taxon>
        <taxon>Actinomycetes</taxon>
        <taxon>Micrococcales</taxon>
        <taxon>Micrococcaceae</taxon>
        <taxon>Arthrobacter</taxon>
    </lineage>
</organism>
<dbReference type="InterPro" id="IPR056934">
    <property type="entry name" value="SH3_Rv0428c"/>
</dbReference>
<name>A0ABY3W9F2_9MICC</name>
<evidence type="ECO:0000313" key="4">
    <source>
        <dbReference type="Proteomes" id="UP000829069"/>
    </source>
</evidence>
<accession>A0ABY3W9F2</accession>
<sequence length="86" mass="8831">MIPATPSAPVSFLASAAPGTRVVVRYRIEGGLTDALGELLAADAETCTVRTARRGDVVVQLSAVTAAKQVPPAPPRRGPRAGRLPS</sequence>
<feature type="domain" description="Histone acetyltransferase Rv0428c-like SH3" evidence="2">
    <location>
        <begin position="17"/>
        <end position="68"/>
    </location>
</feature>
<evidence type="ECO:0000256" key="1">
    <source>
        <dbReference type="SAM" id="MobiDB-lite"/>
    </source>
</evidence>
<dbReference type="Pfam" id="PF24551">
    <property type="entry name" value="SH3_Rv0428c"/>
    <property type="match status" value="1"/>
</dbReference>
<feature type="region of interest" description="Disordered" evidence="1">
    <location>
        <begin position="67"/>
        <end position="86"/>
    </location>
</feature>
<keyword evidence="4" id="KW-1185">Reference proteome</keyword>
<dbReference type="RefSeq" id="WP_241914843.1">
    <property type="nucleotide sequence ID" value="NZ_CP093326.1"/>
</dbReference>